<gene>
    <name evidence="2" type="ORF">RQP52_00065</name>
</gene>
<evidence type="ECO:0000259" key="1">
    <source>
        <dbReference type="Pfam" id="PF06439"/>
    </source>
</evidence>
<comment type="caution">
    <text evidence="2">The sequence shown here is derived from an EMBL/GenBank/DDBJ whole genome shotgun (WGS) entry which is preliminary data.</text>
</comment>
<evidence type="ECO:0000313" key="3">
    <source>
        <dbReference type="Proteomes" id="UP001260980"/>
    </source>
</evidence>
<dbReference type="EMBL" id="JAWCUD010000001">
    <property type="protein sequence ID" value="MDU0199455.1"/>
    <property type="molecule type" value="Genomic_DNA"/>
</dbReference>
<accession>A0ABU3R5A5</accession>
<dbReference type="Gene3D" id="2.60.120.560">
    <property type="entry name" value="Exo-inulinase, domain 1"/>
    <property type="match status" value="1"/>
</dbReference>
<dbReference type="Proteomes" id="UP001260980">
    <property type="component" value="Unassembled WGS sequence"/>
</dbReference>
<protein>
    <submittedName>
        <fullName evidence="2">DUF1080 domain-containing protein</fullName>
    </submittedName>
</protein>
<reference evidence="2 3" key="1">
    <citation type="submission" date="2023-10" db="EMBL/GenBank/DDBJ databases">
        <title>Paenibacillus strain PFR10 Genome sequencing and assembly.</title>
        <authorList>
            <person name="Kim I."/>
        </authorList>
    </citation>
    <scope>NUCLEOTIDE SEQUENCE [LARGE SCALE GENOMIC DNA]</scope>
    <source>
        <strain evidence="2 3">PFR10</strain>
    </source>
</reference>
<feature type="domain" description="3-keto-alpha-glucoside-1,2-lyase/3-keto-2-hydroxy-glucal hydratase" evidence="1">
    <location>
        <begin position="8"/>
        <end position="274"/>
    </location>
</feature>
<keyword evidence="3" id="KW-1185">Reference proteome</keyword>
<dbReference type="InterPro" id="IPR010496">
    <property type="entry name" value="AL/BT2_dom"/>
</dbReference>
<name>A0ABU3R5A5_9BACL</name>
<evidence type="ECO:0000313" key="2">
    <source>
        <dbReference type="EMBL" id="MDU0199455.1"/>
    </source>
</evidence>
<sequence>MQKNDANFTPIFDGKTLTGWHFVPRLPVPRAPGEPGPDPTTEKYKRAAQTCGKWTVEDGAITGRQDPPGSGYGGYLLSDGLYGDFELIFEAHPDWPADTGILVRTSALGSQGFQILLDHRRSGNIGGIYGNGIGGFHGISFTLDATYDEQGNPEGLRLEDPSTTIEPLTPDKPALLDYAADGEQFLSIWKWNDWNTFKIRVEGASPRITVHINDMKITEMNTADLKHPFYDATKVLELLGPKGHIAFEIHDNDPGMGEARWAPNAACRWRNIRIWELSQPGNEPNI</sequence>
<proteinExistence type="predicted"/>
<dbReference type="RefSeq" id="WP_315948631.1">
    <property type="nucleotide sequence ID" value="NZ_JAWCUD010000001.1"/>
</dbReference>
<organism evidence="2 3">
    <name type="scientific">Paenibacillus violae</name>
    <dbReference type="NCBI Taxonomy" id="3077234"/>
    <lineage>
        <taxon>Bacteria</taxon>
        <taxon>Bacillati</taxon>
        <taxon>Bacillota</taxon>
        <taxon>Bacilli</taxon>
        <taxon>Bacillales</taxon>
        <taxon>Paenibacillaceae</taxon>
        <taxon>Paenibacillus</taxon>
    </lineage>
</organism>
<dbReference type="Pfam" id="PF06439">
    <property type="entry name" value="3keto-disac_hyd"/>
    <property type="match status" value="1"/>
</dbReference>